<keyword evidence="6 13" id="KW-1133">Transmembrane helix</keyword>
<dbReference type="Proteomes" id="UP001162483">
    <property type="component" value="Unassembled WGS sequence"/>
</dbReference>
<keyword evidence="7" id="KW-0297">G-protein coupled receptor</keyword>
<evidence type="ECO:0000256" key="11">
    <source>
        <dbReference type="ARBA" id="ARBA00023180"/>
    </source>
</evidence>
<evidence type="ECO:0000313" key="16">
    <source>
        <dbReference type="Proteomes" id="UP001162483"/>
    </source>
</evidence>
<evidence type="ECO:0000259" key="14">
    <source>
        <dbReference type="PROSITE" id="PS50262"/>
    </source>
</evidence>
<dbReference type="PANTHER" id="PTHR24242">
    <property type="entry name" value="G-PROTEIN COUPLED RECEPTOR"/>
    <property type="match status" value="1"/>
</dbReference>
<dbReference type="Gene3D" id="1.20.1070.10">
    <property type="entry name" value="Rhodopsin 7-helix transmembrane proteins"/>
    <property type="match status" value="1"/>
</dbReference>
<gene>
    <name evidence="15" type="ORF">SPARVUS_LOCUS9239907</name>
</gene>
<evidence type="ECO:0000256" key="3">
    <source>
        <dbReference type="ARBA" id="ARBA00022606"/>
    </source>
</evidence>
<name>A0ABN9E5I8_9NEOB</name>
<feature type="transmembrane region" description="Helical" evidence="13">
    <location>
        <begin position="33"/>
        <end position="56"/>
    </location>
</feature>
<evidence type="ECO:0000256" key="10">
    <source>
        <dbReference type="ARBA" id="ARBA00023170"/>
    </source>
</evidence>
<comment type="caution">
    <text evidence="15">The sequence shown here is derived from an EMBL/GenBank/DDBJ whole genome shotgun (WGS) entry which is preliminary data.</text>
</comment>
<sequence>MFYVILLSYIVCVFGNITITILVRTYPTLQTPMYFFISTFSILEIMFVSVTVPKLLAILMSTDGSISVIGCFLQVYTFHALGEAECFLLALMVFDRYLAINNPLQYSIIMNSKLCSQLAALPWIFGFTISFIPAIVTMLLEYCGSNKIDHFFCDLAPLQRLACSNLFFSNMTTVLAAFMSVITPFISIVVLYIQIVCIVLKIKGIKGKKKAFSTCSSHLIVASFFYGTAIVVYSRPSGSHYGSYYDKFLSLMYTVVTPMLNPFIYTLRNTEVKKVLKKSLGTLQKKVL</sequence>
<dbReference type="InterPro" id="IPR017452">
    <property type="entry name" value="GPCR_Rhodpsn_7TM"/>
</dbReference>
<feature type="transmembrane region" description="Helical" evidence="13">
    <location>
        <begin position="248"/>
        <end position="267"/>
    </location>
</feature>
<dbReference type="SUPFAM" id="SSF81321">
    <property type="entry name" value="Family A G protein-coupled receptor-like"/>
    <property type="match status" value="1"/>
</dbReference>
<keyword evidence="12" id="KW-0807">Transducer</keyword>
<feature type="transmembrane region" description="Helical" evidence="13">
    <location>
        <begin position="212"/>
        <end position="233"/>
    </location>
</feature>
<evidence type="ECO:0000256" key="12">
    <source>
        <dbReference type="ARBA" id="ARBA00023224"/>
    </source>
</evidence>
<keyword evidence="16" id="KW-1185">Reference proteome</keyword>
<comment type="subcellular location">
    <subcellularLocation>
        <location evidence="1">Cell membrane</location>
        <topology evidence="1">Multi-pass membrane protein</topology>
    </subcellularLocation>
</comment>
<evidence type="ECO:0000313" key="15">
    <source>
        <dbReference type="EMBL" id="CAI9580160.1"/>
    </source>
</evidence>
<evidence type="ECO:0000256" key="8">
    <source>
        <dbReference type="ARBA" id="ARBA00023136"/>
    </source>
</evidence>
<keyword evidence="9" id="KW-1015">Disulfide bond</keyword>
<dbReference type="PANTHER" id="PTHR24242:SF403">
    <property type="entry name" value="OLFACTORY RECEPTOR 5V1-LIKE"/>
    <property type="match status" value="1"/>
</dbReference>
<dbReference type="Pfam" id="PF13853">
    <property type="entry name" value="7tm_4"/>
    <property type="match status" value="1"/>
</dbReference>
<dbReference type="CDD" id="cd13954">
    <property type="entry name" value="7tmA_OR"/>
    <property type="match status" value="1"/>
</dbReference>
<organism evidence="15 16">
    <name type="scientific">Staurois parvus</name>
    <dbReference type="NCBI Taxonomy" id="386267"/>
    <lineage>
        <taxon>Eukaryota</taxon>
        <taxon>Metazoa</taxon>
        <taxon>Chordata</taxon>
        <taxon>Craniata</taxon>
        <taxon>Vertebrata</taxon>
        <taxon>Euteleostomi</taxon>
        <taxon>Amphibia</taxon>
        <taxon>Batrachia</taxon>
        <taxon>Anura</taxon>
        <taxon>Neobatrachia</taxon>
        <taxon>Ranoidea</taxon>
        <taxon>Ranidae</taxon>
        <taxon>Staurois</taxon>
    </lineage>
</organism>
<keyword evidence="4 13" id="KW-0812">Transmembrane</keyword>
<evidence type="ECO:0000256" key="13">
    <source>
        <dbReference type="SAM" id="Phobius"/>
    </source>
</evidence>
<feature type="domain" description="G-protein coupled receptors family 1 profile" evidence="14">
    <location>
        <begin position="15"/>
        <end position="265"/>
    </location>
</feature>
<accession>A0ABN9E5I8</accession>
<feature type="transmembrane region" description="Helical" evidence="13">
    <location>
        <begin position="76"/>
        <end position="98"/>
    </location>
</feature>
<keyword evidence="2" id="KW-1003">Cell membrane</keyword>
<dbReference type="PRINTS" id="PR00237">
    <property type="entry name" value="GPCRRHODOPSN"/>
</dbReference>
<evidence type="ECO:0000256" key="1">
    <source>
        <dbReference type="ARBA" id="ARBA00004651"/>
    </source>
</evidence>
<evidence type="ECO:0000256" key="2">
    <source>
        <dbReference type="ARBA" id="ARBA00022475"/>
    </source>
</evidence>
<feature type="transmembrane region" description="Helical" evidence="13">
    <location>
        <begin position="6"/>
        <end position="26"/>
    </location>
</feature>
<feature type="transmembrane region" description="Helical" evidence="13">
    <location>
        <begin position="174"/>
        <end position="200"/>
    </location>
</feature>
<dbReference type="PROSITE" id="PS50262">
    <property type="entry name" value="G_PROTEIN_RECEP_F1_2"/>
    <property type="match status" value="1"/>
</dbReference>
<protein>
    <recommendedName>
        <fullName evidence="14">G-protein coupled receptors family 1 profile domain-containing protein</fullName>
    </recommendedName>
</protein>
<reference evidence="15" key="1">
    <citation type="submission" date="2023-05" db="EMBL/GenBank/DDBJ databases">
        <authorList>
            <person name="Stuckert A."/>
        </authorList>
    </citation>
    <scope>NUCLEOTIDE SEQUENCE</scope>
</reference>
<dbReference type="InterPro" id="IPR000276">
    <property type="entry name" value="GPCR_Rhodpsn"/>
</dbReference>
<evidence type="ECO:0000256" key="7">
    <source>
        <dbReference type="ARBA" id="ARBA00023040"/>
    </source>
</evidence>
<keyword evidence="3" id="KW-0716">Sensory transduction</keyword>
<keyword evidence="8 13" id="KW-0472">Membrane</keyword>
<dbReference type="EMBL" id="CATNWA010015164">
    <property type="protein sequence ID" value="CAI9580160.1"/>
    <property type="molecule type" value="Genomic_DNA"/>
</dbReference>
<dbReference type="InterPro" id="IPR050939">
    <property type="entry name" value="Olfactory_GPCR1"/>
</dbReference>
<dbReference type="InterPro" id="IPR000725">
    <property type="entry name" value="Olfact_rcpt"/>
</dbReference>
<proteinExistence type="predicted"/>
<evidence type="ECO:0000256" key="5">
    <source>
        <dbReference type="ARBA" id="ARBA00022725"/>
    </source>
</evidence>
<dbReference type="PRINTS" id="PR00245">
    <property type="entry name" value="OLFACTORYR"/>
</dbReference>
<feature type="transmembrane region" description="Helical" evidence="13">
    <location>
        <begin position="118"/>
        <end position="140"/>
    </location>
</feature>
<evidence type="ECO:0000256" key="9">
    <source>
        <dbReference type="ARBA" id="ARBA00023157"/>
    </source>
</evidence>
<evidence type="ECO:0000256" key="4">
    <source>
        <dbReference type="ARBA" id="ARBA00022692"/>
    </source>
</evidence>
<keyword evidence="5" id="KW-0552">Olfaction</keyword>
<keyword evidence="10" id="KW-0675">Receptor</keyword>
<keyword evidence="11" id="KW-0325">Glycoprotein</keyword>
<evidence type="ECO:0000256" key="6">
    <source>
        <dbReference type="ARBA" id="ARBA00022989"/>
    </source>
</evidence>